<feature type="transmembrane region" description="Helical" evidence="1">
    <location>
        <begin position="218"/>
        <end position="239"/>
    </location>
</feature>
<proteinExistence type="predicted"/>
<keyword evidence="3" id="KW-1185">Reference proteome</keyword>
<dbReference type="Proteomes" id="UP000002791">
    <property type="component" value="Chromosome"/>
</dbReference>
<name>H5XR73_9PSEU</name>
<reference evidence="2 3" key="1">
    <citation type="submission" date="2011-11" db="EMBL/GenBank/DDBJ databases">
        <title>The Noncontiguous Finished sequence of Saccharomonospora cyanea NA-134.</title>
        <authorList>
            <consortium name="US DOE Joint Genome Institute"/>
            <person name="Lucas S."/>
            <person name="Han J."/>
            <person name="Lapidus A."/>
            <person name="Cheng J.-F."/>
            <person name="Goodwin L."/>
            <person name="Pitluck S."/>
            <person name="Peters L."/>
            <person name="Ovchinnikova G."/>
            <person name="Lu M."/>
            <person name="Detter J.C."/>
            <person name="Han C."/>
            <person name="Tapia R."/>
            <person name="Land M."/>
            <person name="Hauser L."/>
            <person name="Kyrpides N."/>
            <person name="Ivanova N."/>
            <person name="Pagani I."/>
            <person name="Brambilla E.-M."/>
            <person name="Klenk H.-P."/>
            <person name="Woyke T."/>
        </authorList>
    </citation>
    <scope>NUCLEOTIDE SEQUENCE [LARGE SCALE GENOMIC DNA]</scope>
    <source>
        <strain evidence="2 3">NA-134</strain>
    </source>
</reference>
<dbReference type="STRING" id="882082.SaccyDRAFT_3485"/>
<gene>
    <name evidence="2" type="ORF">SaccyDRAFT_3485</name>
</gene>
<keyword evidence="1" id="KW-0812">Transmembrane</keyword>
<dbReference type="RefSeq" id="WP_005458047.1">
    <property type="nucleotide sequence ID" value="NZ_CM001440.1"/>
</dbReference>
<feature type="transmembrane region" description="Helical" evidence="1">
    <location>
        <begin position="411"/>
        <end position="431"/>
    </location>
</feature>
<dbReference type="EMBL" id="CM001440">
    <property type="protein sequence ID" value="EHR62314.1"/>
    <property type="molecule type" value="Genomic_DNA"/>
</dbReference>
<feature type="transmembrane region" description="Helical" evidence="1">
    <location>
        <begin position="245"/>
        <end position="265"/>
    </location>
</feature>
<protein>
    <submittedName>
        <fullName evidence="2">Uncharacterized protein</fullName>
    </submittedName>
</protein>
<accession>H5XR73</accession>
<dbReference type="eggNOG" id="ENOG502Z92A">
    <property type="taxonomic scope" value="Bacteria"/>
</dbReference>
<feature type="transmembrane region" description="Helical" evidence="1">
    <location>
        <begin position="384"/>
        <end position="405"/>
    </location>
</feature>
<evidence type="ECO:0000256" key="1">
    <source>
        <dbReference type="SAM" id="Phobius"/>
    </source>
</evidence>
<organism evidence="2 3">
    <name type="scientific">Saccharomonospora cyanea NA-134</name>
    <dbReference type="NCBI Taxonomy" id="882082"/>
    <lineage>
        <taxon>Bacteria</taxon>
        <taxon>Bacillati</taxon>
        <taxon>Actinomycetota</taxon>
        <taxon>Actinomycetes</taxon>
        <taxon>Pseudonocardiales</taxon>
        <taxon>Pseudonocardiaceae</taxon>
        <taxon>Saccharomonospora</taxon>
    </lineage>
</organism>
<keyword evidence="1" id="KW-1133">Transmembrane helix</keyword>
<evidence type="ECO:0000313" key="2">
    <source>
        <dbReference type="EMBL" id="EHR62314.1"/>
    </source>
</evidence>
<dbReference type="AlphaFoldDB" id="H5XR73"/>
<dbReference type="HOGENOM" id="CLU_421438_0_0_11"/>
<keyword evidence="1" id="KW-0472">Membrane</keyword>
<sequence>MADQEPTVSNTAADNSTVGIQAQQVHNSTVYMNVPGMSAEQKFQKGVNALKGGLPGRALDFIKDAIADGHDSAQVRFHWFLAMLSKRSFRELDRGEREELRAAQASLEKYSEDAWKQGIETICALLSRMGDVEADPEPELKALRALPSPQRVLIGDHLGMLLDGTVKDALWADMRDAAKHVQQENDRQDKVWAFFEPEPAEPRVREPEPRFVTAREKITIGVSSAAFLVALGYLGAAVLSSGSTLAILAFPLTGAALCVGLRNAVEWRFRAQRLRVKERELTGIPRVERPLEGSFSKGVDRRFEHYFHKYAPEADRDRTAWLSETAGVRRALRDEIIELYRGRAKLGEVTWLIRRLVRDVQDRWREGTLWDHREHYRTSTSTRVWSCGGLLAAVAGVVTVVEAAVSARPVIAVLSSAMALVAGWIATRRWLAIILARLRFADDSAEGKREFDKRREWHRKWTDKVHEAMPTDEEMERWLNADKTVFLDEALREYQLAWRDIIAYTFLQSPARFYRRARVSYGPWRYSRYKIRLFLITVEGVREVSAELDFKKAEFKDHERTNYRFDAVASVHVTTRSGLPHTLELTLVNGDPRKMQVVDEEPGLLAPKDMVQEKPEDMAELTLESFGFGNTLHVLEGIAAEGKQWIHRAE</sequence>
<evidence type="ECO:0000313" key="3">
    <source>
        <dbReference type="Proteomes" id="UP000002791"/>
    </source>
</evidence>
<dbReference type="OrthoDB" id="4501073at2"/>